<dbReference type="PROSITE" id="PS50937">
    <property type="entry name" value="HTH_MERR_2"/>
    <property type="match status" value="1"/>
</dbReference>
<dbReference type="Pfam" id="PF09278">
    <property type="entry name" value="MerR-DNA-bind"/>
    <property type="match status" value="1"/>
</dbReference>
<dbReference type="PRINTS" id="PR00040">
    <property type="entry name" value="HTHMERR"/>
</dbReference>
<dbReference type="GO" id="GO:0003700">
    <property type="term" value="F:DNA-binding transcription factor activity"/>
    <property type="evidence" value="ECO:0007669"/>
    <property type="project" value="InterPro"/>
</dbReference>
<dbReference type="PANTHER" id="PTHR30204">
    <property type="entry name" value="REDOX-CYCLING DRUG-SENSING TRANSCRIPTIONAL ACTIVATOR SOXR"/>
    <property type="match status" value="1"/>
</dbReference>
<dbReference type="RefSeq" id="WP_087136019.1">
    <property type="nucleotide sequence ID" value="NZ_JBQDRQ010000119.1"/>
</dbReference>
<dbReference type="InterPro" id="IPR015358">
    <property type="entry name" value="Tscrpt_reg_MerR_DNA-bd"/>
</dbReference>
<dbReference type="InterPro" id="IPR047057">
    <property type="entry name" value="MerR_fam"/>
</dbReference>
<evidence type="ECO:0000256" key="5">
    <source>
        <dbReference type="ARBA" id="ARBA00023015"/>
    </source>
</evidence>
<keyword evidence="5" id="KW-0805">Transcription regulation</keyword>
<dbReference type="PROSITE" id="PS00552">
    <property type="entry name" value="HTH_MERR_1"/>
    <property type="match status" value="1"/>
</dbReference>
<evidence type="ECO:0000313" key="9">
    <source>
        <dbReference type="EMBL" id="RLP69669.1"/>
    </source>
</evidence>
<dbReference type="Pfam" id="PF00376">
    <property type="entry name" value="MerR"/>
    <property type="match status" value="1"/>
</dbReference>
<dbReference type="InterPro" id="IPR009061">
    <property type="entry name" value="DNA-bd_dom_put_sf"/>
</dbReference>
<comment type="caution">
    <text evidence="9">The sequence shown here is derived from an EMBL/GenBank/DDBJ whole genome shotgun (WGS) entry which is preliminary data.</text>
</comment>
<keyword evidence="6" id="KW-0238">DNA-binding</keyword>
<dbReference type="Proteomes" id="UP000275395">
    <property type="component" value="Unassembled WGS sequence"/>
</dbReference>
<dbReference type="CDD" id="cd01110">
    <property type="entry name" value="HTH_SoxR"/>
    <property type="match status" value="1"/>
</dbReference>
<evidence type="ECO:0000313" key="10">
    <source>
        <dbReference type="Proteomes" id="UP000275395"/>
    </source>
</evidence>
<dbReference type="InterPro" id="IPR010211">
    <property type="entry name" value="Redox-sen_tscrpt-act_SoxR"/>
</dbReference>
<dbReference type="GO" id="GO:0006979">
    <property type="term" value="P:response to oxidative stress"/>
    <property type="evidence" value="ECO:0007669"/>
    <property type="project" value="InterPro"/>
</dbReference>
<dbReference type="SMART" id="SM00422">
    <property type="entry name" value="HTH_MERR"/>
    <property type="match status" value="1"/>
</dbReference>
<dbReference type="AlphaFoldDB" id="A0A3L6ZP29"/>
<organism evidence="9 10">
    <name type="scientific">Mycetocola reblochoni</name>
    <dbReference type="NCBI Taxonomy" id="331618"/>
    <lineage>
        <taxon>Bacteria</taxon>
        <taxon>Bacillati</taxon>
        <taxon>Actinomycetota</taxon>
        <taxon>Actinomycetes</taxon>
        <taxon>Micrococcales</taxon>
        <taxon>Microbacteriaceae</taxon>
        <taxon>Mycetocola</taxon>
    </lineage>
</organism>
<accession>A0A3L6ZP29</accession>
<keyword evidence="2" id="KW-0479">Metal-binding</keyword>
<evidence type="ECO:0000256" key="7">
    <source>
        <dbReference type="ARBA" id="ARBA00023163"/>
    </source>
</evidence>
<keyword evidence="1" id="KW-0001">2Fe-2S</keyword>
<sequence length="152" mass="16869">MGESRASQPSPDDLLAVGEVSERTGVAVSALHYYERLGLIASVRTDGNQRRYPRHMLRRISLLVVAKRIGIPLADVKEVFDTIPLDATPTHQAWQHTSRLWREQLRERKRAIEQLDAEITGCIGCGCLSMKACALLNPGDLLGETGQGPRRL</sequence>
<proteinExistence type="predicted"/>
<evidence type="ECO:0000256" key="2">
    <source>
        <dbReference type="ARBA" id="ARBA00022723"/>
    </source>
</evidence>
<evidence type="ECO:0000256" key="3">
    <source>
        <dbReference type="ARBA" id="ARBA00023004"/>
    </source>
</evidence>
<feature type="domain" description="HTH merR-type" evidence="8">
    <location>
        <begin position="14"/>
        <end position="82"/>
    </location>
</feature>
<gene>
    <name evidence="9" type="primary">soxR</name>
    <name evidence="9" type="ORF">D9V30_06975</name>
</gene>
<evidence type="ECO:0000256" key="6">
    <source>
        <dbReference type="ARBA" id="ARBA00023125"/>
    </source>
</evidence>
<keyword evidence="4" id="KW-0411">Iron-sulfur</keyword>
<evidence type="ECO:0000256" key="4">
    <source>
        <dbReference type="ARBA" id="ARBA00023014"/>
    </source>
</evidence>
<dbReference type="InterPro" id="IPR000551">
    <property type="entry name" value="MerR-type_HTH_dom"/>
</dbReference>
<dbReference type="Gene3D" id="1.10.1660.10">
    <property type="match status" value="1"/>
</dbReference>
<dbReference type="GO" id="GO:0003677">
    <property type="term" value="F:DNA binding"/>
    <property type="evidence" value="ECO:0007669"/>
    <property type="project" value="UniProtKB-KW"/>
</dbReference>
<dbReference type="GO" id="GO:0046872">
    <property type="term" value="F:metal ion binding"/>
    <property type="evidence" value="ECO:0007669"/>
    <property type="project" value="UniProtKB-KW"/>
</dbReference>
<keyword evidence="7" id="KW-0804">Transcription</keyword>
<dbReference type="PANTHER" id="PTHR30204:SF0">
    <property type="entry name" value="REDOX-SENSITIVE TRANSCRIPTIONAL ACTIVATOR SOXR"/>
    <property type="match status" value="1"/>
</dbReference>
<protein>
    <submittedName>
        <fullName evidence="9">Redox-sensitive transcriptional activator SoxR</fullName>
    </submittedName>
</protein>
<reference evidence="9 10" key="1">
    <citation type="submission" date="2018-10" db="EMBL/GenBank/DDBJ databases">
        <authorList>
            <person name="Li J."/>
        </authorList>
    </citation>
    <scope>NUCLEOTIDE SEQUENCE [LARGE SCALE GENOMIC DNA]</scope>
    <source>
        <strain evidence="9 10">JCM 30549</strain>
    </source>
</reference>
<dbReference type="SUPFAM" id="SSF46955">
    <property type="entry name" value="Putative DNA-binding domain"/>
    <property type="match status" value="1"/>
</dbReference>
<evidence type="ECO:0000256" key="1">
    <source>
        <dbReference type="ARBA" id="ARBA00022714"/>
    </source>
</evidence>
<dbReference type="NCBIfam" id="TIGR01950">
    <property type="entry name" value="SoxR"/>
    <property type="match status" value="1"/>
</dbReference>
<dbReference type="GO" id="GO:0051537">
    <property type="term" value="F:2 iron, 2 sulfur cluster binding"/>
    <property type="evidence" value="ECO:0007669"/>
    <property type="project" value="UniProtKB-KW"/>
</dbReference>
<evidence type="ECO:0000259" key="8">
    <source>
        <dbReference type="PROSITE" id="PS50937"/>
    </source>
</evidence>
<dbReference type="EMBL" id="RCUW01000004">
    <property type="protein sequence ID" value="RLP69669.1"/>
    <property type="molecule type" value="Genomic_DNA"/>
</dbReference>
<keyword evidence="3" id="KW-0408">Iron</keyword>
<name>A0A3L6ZP29_9MICO</name>